<dbReference type="Pfam" id="PF00528">
    <property type="entry name" value="BPD_transp_1"/>
    <property type="match status" value="1"/>
</dbReference>
<accession>A0A1Y1S3G7</accession>
<keyword evidence="10" id="KW-1185">Reference proteome</keyword>
<evidence type="ECO:0000256" key="6">
    <source>
        <dbReference type="ARBA" id="ARBA00023136"/>
    </source>
</evidence>
<dbReference type="PROSITE" id="PS50928">
    <property type="entry name" value="ABC_TM1"/>
    <property type="match status" value="1"/>
</dbReference>
<dbReference type="InterPro" id="IPR035906">
    <property type="entry name" value="MetI-like_sf"/>
</dbReference>
<comment type="subcellular location">
    <subcellularLocation>
        <location evidence="1 7">Cell membrane</location>
        <topology evidence="1 7">Multi-pass membrane protein</topology>
    </subcellularLocation>
</comment>
<keyword evidence="4 7" id="KW-0812">Transmembrane</keyword>
<evidence type="ECO:0000313" key="10">
    <source>
        <dbReference type="Proteomes" id="UP000192343"/>
    </source>
</evidence>
<evidence type="ECO:0000256" key="3">
    <source>
        <dbReference type="ARBA" id="ARBA00022475"/>
    </source>
</evidence>
<dbReference type="Proteomes" id="UP000192343">
    <property type="component" value="Unassembled WGS sequence"/>
</dbReference>
<evidence type="ECO:0000256" key="5">
    <source>
        <dbReference type="ARBA" id="ARBA00022989"/>
    </source>
</evidence>
<evidence type="ECO:0000259" key="8">
    <source>
        <dbReference type="PROSITE" id="PS50928"/>
    </source>
</evidence>
<dbReference type="AlphaFoldDB" id="A0A1Y1S3G7"/>
<feature type="domain" description="ABC transmembrane type-1" evidence="8">
    <location>
        <begin position="91"/>
        <end position="304"/>
    </location>
</feature>
<evidence type="ECO:0000313" key="9">
    <source>
        <dbReference type="EMBL" id="ORC37952.1"/>
    </source>
</evidence>
<dbReference type="GO" id="GO:0005886">
    <property type="term" value="C:plasma membrane"/>
    <property type="evidence" value="ECO:0007669"/>
    <property type="project" value="UniProtKB-SubCell"/>
</dbReference>
<dbReference type="InterPro" id="IPR000515">
    <property type="entry name" value="MetI-like"/>
</dbReference>
<evidence type="ECO:0000256" key="1">
    <source>
        <dbReference type="ARBA" id="ARBA00004651"/>
    </source>
</evidence>
<name>A0A1Y1S3G7_9SPIO</name>
<proteinExistence type="inferred from homology"/>
<keyword evidence="5 7" id="KW-1133">Transmembrane helix</keyword>
<comment type="caution">
    <text evidence="9">The sequence shown here is derived from an EMBL/GenBank/DDBJ whole genome shotgun (WGS) entry which is preliminary data.</text>
</comment>
<dbReference type="STRING" id="1963862.B4O97_02855"/>
<protein>
    <submittedName>
        <fullName evidence="9">Peptide ABC transporter</fullName>
    </submittedName>
</protein>
<dbReference type="SUPFAM" id="SSF161098">
    <property type="entry name" value="MetI-like"/>
    <property type="match status" value="1"/>
</dbReference>
<keyword evidence="6 7" id="KW-0472">Membrane</keyword>
<dbReference type="InterPro" id="IPR025966">
    <property type="entry name" value="OppC_N"/>
</dbReference>
<reference evidence="9 10" key="1">
    <citation type="submission" date="2017-03" db="EMBL/GenBank/DDBJ databases">
        <title>Draft Genome sequence of Marispirochaeta sp. strain JC444.</title>
        <authorList>
            <person name="Shivani Y."/>
            <person name="Subhash Y."/>
            <person name="Sasikala C."/>
            <person name="Ramana C."/>
        </authorList>
    </citation>
    <scope>NUCLEOTIDE SEQUENCE [LARGE SCALE GENOMIC DNA]</scope>
    <source>
        <strain evidence="9 10">JC444</strain>
    </source>
</reference>
<keyword evidence="2 7" id="KW-0813">Transport</keyword>
<dbReference type="EMBL" id="MWQY01000002">
    <property type="protein sequence ID" value="ORC37952.1"/>
    <property type="molecule type" value="Genomic_DNA"/>
</dbReference>
<dbReference type="Gene3D" id="1.10.3720.10">
    <property type="entry name" value="MetI-like"/>
    <property type="match status" value="1"/>
</dbReference>
<keyword evidence="3" id="KW-1003">Cell membrane</keyword>
<dbReference type="InterPro" id="IPR050366">
    <property type="entry name" value="BP-dependent_transpt_permease"/>
</dbReference>
<dbReference type="PANTHER" id="PTHR43386:SF1">
    <property type="entry name" value="D,D-DIPEPTIDE TRANSPORT SYSTEM PERMEASE PROTEIN DDPC-RELATED"/>
    <property type="match status" value="1"/>
</dbReference>
<dbReference type="RefSeq" id="WP_083048120.1">
    <property type="nucleotide sequence ID" value="NZ_MWQY01000002.1"/>
</dbReference>
<feature type="transmembrane region" description="Helical" evidence="7">
    <location>
        <begin position="232"/>
        <end position="261"/>
    </location>
</feature>
<dbReference type="Pfam" id="PF12911">
    <property type="entry name" value="OppC_N"/>
    <property type="match status" value="1"/>
</dbReference>
<organism evidence="9 10">
    <name type="scientific">Marispirochaeta aestuarii</name>
    <dbReference type="NCBI Taxonomy" id="1963862"/>
    <lineage>
        <taxon>Bacteria</taxon>
        <taxon>Pseudomonadati</taxon>
        <taxon>Spirochaetota</taxon>
        <taxon>Spirochaetia</taxon>
        <taxon>Spirochaetales</taxon>
        <taxon>Spirochaetaceae</taxon>
        <taxon>Marispirochaeta</taxon>
    </lineage>
</organism>
<feature type="transmembrane region" description="Helical" evidence="7">
    <location>
        <begin position="126"/>
        <end position="149"/>
    </location>
</feature>
<feature type="transmembrane region" description="Helical" evidence="7">
    <location>
        <begin position="30"/>
        <end position="51"/>
    </location>
</feature>
<dbReference type="PANTHER" id="PTHR43386">
    <property type="entry name" value="OLIGOPEPTIDE TRANSPORT SYSTEM PERMEASE PROTEIN APPC"/>
    <property type="match status" value="1"/>
</dbReference>
<dbReference type="CDD" id="cd06261">
    <property type="entry name" value="TM_PBP2"/>
    <property type="match status" value="1"/>
</dbReference>
<gene>
    <name evidence="9" type="ORF">B4O97_02855</name>
</gene>
<dbReference type="OrthoDB" id="9783218at2"/>
<dbReference type="GO" id="GO:0055085">
    <property type="term" value="P:transmembrane transport"/>
    <property type="evidence" value="ECO:0007669"/>
    <property type="project" value="InterPro"/>
</dbReference>
<comment type="similarity">
    <text evidence="7">Belongs to the binding-protein-dependent transport system permease family.</text>
</comment>
<feature type="transmembrane region" description="Helical" evidence="7">
    <location>
        <begin position="281"/>
        <end position="304"/>
    </location>
</feature>
<evidence type="ECO:0000256" key="7">
    <source>
        <dbReference type="RuleBase" id="RU363032"/>
    </source>
</evidence>
<sequence>MEDKALVLEQEEKQYNLLKDAFDRLVANKLAIIGLAIVFLLFFIALFGPYITPYDFLSQDLQARNQAPSWQHWFGTDDLGRDILSRVIYGARTAVIVAFSTTILSLIIGLIMGSIAGYFGGKVDSFISWLIDVTMSIPSLLLVIVINVSLKPRLVNWMDAQFLLTGNEFFRQTIWADFVLVFGSLALIKWPKAARIIRGQVLSIRNKNYVLAARALGVPTSKLVRKYVVPNALGPIIVFVSASLGEAMVFESSFSFLGVGVRPPIPSWGNMISDGLRVWQLYPHILAAPAIVLAVVIIAFSFLGDGLNDALNPRQWK</sequence>
<feature type="transmembrane region" description="Helical" evidence="7">
    <location>
        <begin position="94"/>
        <end position="119"/>
    </location>
</feature>
<evidence type="ECO:0000256" key="4">
    <source>
        <dbReference type="ARBA" id="ARBA00022692"/>
    </source>
</evidence>
<evidence type="ECO:0000256" key="2">
    <source>
        <dbReference type="ARBA" id="ARBA00022448"/>
    </source>
</evidence>